<evidence type="ECO:0000313" key="3">
    <source>
        <dbReference type="EMBL" id="VDN17009.1"/>
    </source>
</evidence>
<gene>
    <name evidence="3" type="ORF">GPUH_LOCUS10117</name>
</gene>
<name>A0A3P7P9P6_9BILA</name>
<evidence type="ECO:0000313" key="4">
    <source>
        <dbReference type="Proteomes" id="UP000271098"/>
    </source>
</evidence>
<dbReference type="GO" id="GO:0006264">
    <property type="term" value="P:mitochondrial DNA replication"/>
    <property type="evidence" value="ECO:0007669"/>
    <property type="project" value="TreeGrafter"/>
</dbReference>
<dbReference type="GO" id="GO:0003677">
    <property type="term" value="F:DNA binding"/>
    <property type="evidence" value="ECO:0007669"/>
    <property type="project" value="InterPro"/>
</dbReference>
<dbReference type="OrthoDB" id="5588663at2759"/>
<dbReference type="GO" id="GO:0008408">
    <property type="term" value="F:3'-5' exonuclease activity"/>
    <property type="evidence" value="ECO:0007669"/>
    <property type="project" value="TreeGrafter"/>
</dbReference>
<dbReference type="PRINTS" id="PR00867">
    <property type="entry name" value="DNAPOLG"/>
</dbReference>
<dbReference type="EMBL" id="UYRT01077853">
    <property type="protein sequence ID" value="VDN17009.1"/>
    <property type="molecule type" value="Genomic_DNA"/>
</dbReference>
<dbReference type="InterPro" id="IPR002297">
    <property type="entry name" value="DNA-dir_DNA_pol_A_mt"/>
</dbReference>
<dbReference type="SUPFAM" id="SSF56672">
    <property type="entry name" value="DNA/RNA polymerases"/>
    <property type="match status" value="2"/>
</dbReference>
<dbReference type="Proteomes" id="UP000271098">
    <property type="component" value="Unassembled WGS sequence"/>
</dbReference>
<sequence length="268" mass="31120">MELTLNNQKPRTPVLDCQLGYCLSPLPKDVKDHEYFLKKYRRSIINWVVQSSAVDFLHLLIVCMKWLCETFQIEARFALSIHDEVVSYKCESDTFNYLELTLNNQKPRTPVLDCQLGYCLSPLPKDVKDHEYFLKKYRRSIINWVVQSSAVDFLHLLIVCMKWLCETFQIEARFALSIHDEIRYIVPTEDRYRCALALTISNMYVRAMISQKLGINQLPMSVAFFSQVDIDRVLRKEVDLACKTPGGEGIPPGMCSLLAHKHAEQCIY</sequence>
<dbReference type="InterPro" id="IPR001098">
    <property type="entry name" value="DNA-dir_DNA_pol_A_palm_dom"/>
</dbReference>
<keyword evidence="4" id="KW-1185">Reference proteome</keyword>
<evidence type="ECO:0000259" key="2">
    <source>
        <dbReference type="SMART" id="SM00482"/>
    </source>
</evidence>
<dbReference type="GO" id="GO:0003887">
    <property type="term" value="F:DNA-directed DNA polymerase activity"/>
    <property type="evidence" value="ECO:0007669"/>
    <property type="project" value="InterPro"/>
</dbReference>
<evidence type="ECO:0000256" key="1">
    <source>
        <dbReference type="ARBA" id="ARBA00031966"/>
    </source>
</evidence>
<dbReference type="PANTHER" id="PTHR10267">
    <property type="entry name" value="DNA POLYMERASE SUBUNIT GAMMA-1"/>
    <property type="match status" value="1"/>
</dbReference>
<dbReference type="SMART" id="SM00482">
    <property type="entry name" value="POLAc"/>
    <property type="match status" value="1"/>
</dbReference>
<dbReference type="Gene3D" id="3.30.70.370">
    <property type="match status" value="2"/>
</dbReference>
<dbReference type="Gene3D" id="1.10.150.20">
    <property type="entry name" value="5' to 3' exonuclease, C-terminal subdomain"/>
    <property type="match status" value="2"/>
</dbReference>
<dbReference type="PANTHER" id="PTHR10267:SF0">
    <property type="entry name" value="DNA POLYMERASE SUBUNIT GAMMA-1"/>
    <property type="match status" value="1"/>
</dbReference>
<dbReference type="GO" id="GO:0005760">
    <property type="term" value="C:gamma DNA polymerase complex"/>
    <property type="evidence" value="ECO:0007669"/>
    <property type="project" value="InterPro"/>
</dbReference>
<organism evidence="3 4">
    <name type="scientific">Gongylonema pulchrum</name>
    <dbReference type="NCBI Taxonomy" id="637853"/>
    <lineage>
        <taxon>Eukaryota</taxon>
        <taxon>Metazoa</taxon>
        <taxon>Ecdysozoa</taxon>
        <taxon>Nematoda</taxon>
        <taxon>Chromadorea</taxon>
        <taxon>Rhabditida</taxon>
        <taxon>Spirurina</taxon>
        <taxon>Spiruromorpha</taxon>
        <taxon>Spiruroidea</taxon>
        <taxon>Gongylonematidae</taxon>
        <taxon>Gongylonema</taxon>
    </lineage>
</organism>
<dbReference type="AlphaFoldDB" id="A0A3P7P9P6"/>
<accession>A0A3P7P9P6</accession>
<feature type="domain" description="DNA-directed DNA polymerase family A palm" evidence="2">
    <location>
        <begin position="7"/>
        <end position="190"/>
    </location>
</feature>
<dbReference type="InterPro" id="IPR043502">
    <property type="entry name" value="DNA/RNA_pol_sf"/>
</dbReference>
<proteinExistence type="predicted"/>
<protein>
    <recommendedName>
        <fullName evidence="1">Mitochondrial DNA polymerase catalytic subunit</fullName>
    </recommendedName>
</protein>
<reference evidence="3 4" key="1">
    <citation type="submission" date="2018-11" db="EMBL/GenBank/DDBJ databases">
        <authorList>
            <consortium name="Pathogen Informatics"/>
        </authorList>
    </citation>
    <scope>NUCLEOTIDE SEQUENCE [LARGE SCALE GENOMIC DNA]</scope>
</reference>